<dbReference type="SUPFAM" id="SSF46785">
    <property type="entry name" value="Winged helix' DNA-binding domain"/>
    <property type="match status" value="1"/>
</dbReference>
<dbReference type="PANTHER" id="PTHR33154:SF15">
    <property type="entry name" value="REGULATORY PROTEIN ARSR"/>
    <property type="match status" value="1"/>
</dbReference>
<keyword evidence="2" id="KW-0238">DNA-binding</keyword>
<proteinExistence type="predicted"/>
<dbReference type="InterPro" id="IPR001845">
    <property type="entry name" value="HTH_ArsR_DNA-bd_dom"/>
</dbReference>
<evidence type="ECO:0000313" key="5">
    <source>
        <dbReference type="EMBL" id="KUL39090.1"/>
    </source>
</evidence>
<evidence type="ECO:0000256" key="3">
    <source>
        <dbReference type="ARBA" id="ARBA00023163"/>
    </source>
</evidence>
<accession>A0A0X3V2Y0</accession>
<sequence>MAEQETNRADVRVTDARTLRALAHPARIEIVEHLSVTGSTVTATECAGLVGLSPSATSYHLRELAKYGLVEQAPSQGDGRERRWRSTGNGLWIASDTNQPEAVAAERALIDVYLTRDQQRVHQWLDRQHQEPEEWREASAMMGQQLLVTAEEMTRLSAQVRELLEPYRVRERQEDPPAGARKVVVQYTAFPMD</sequence>
<reference evidence="5 6" key="1">
    <citation type="submission" date="2015-10" db="EMBL/GenBank/DDBJ databases">
        <authorList>
            <person name="Gilbert D.G."/>
        </authorList>
    </citation>
    <scope>NUCLEOTIDE SEQUENCE [LARGE SCALE GENOMIC DNA]</scope>
    <source>
        <strain evidence="5 6">NRRL B-16712</strain>
    </source>
</reference>
<comment type="caution">
    <text evidence="5">The sequence shown here is derived from an EMBL/GenBank/DDBJ whole genome shotgun (WGS) entry which is preliminary data.</text>
</comment>
<dbReference type="Pfam" id="PF12840">
    <property type="entry name" value="HTH_20"/>
    <property type="match status" value="1"/>
</dbReference>
<evidence type="ECO:0000259" key="4">
    <source>
        <dbReference type="SMART" id="SM00418"/>
    </source>
</evidence>
<evidence type="ECO:0000256" key="2">
    <source>
        <dbReference type="ARBA" id="ARBA00023125"/>
    </source>
</evidence>
<evidence type="ECO:0000313" key="6">
    <source>
        <dbReference type="Proteomes" id="UP000053244"/>
    </source>
</evidence>
<evidence type="ECO:0000256" key="1">
    <source>
        <dbReference type="ARBA" id="ARBA00023015"/>
    </source>
</evidence>
<keyword evidence="3" id="KW-0804">Transcription</keyword>
<name>A0A0X3V2Y0_9ACTN</name>
<dbReference type="CDD" id="cd00090">
    <property type="entry name" value="HTH_ARSR"/>
    <property type="match status" value="1"/>
</dbReference>
<dbReference type="PANTHER" id="PTHR33154">
    <property type="entry name" value="TRANSCRIPTIONAL REGULATOR, ARSR FAMILY"/>
    <property type="match status" value="1"/>
</dbReference>
<dbReference type="EMBL" id="LLZH01000059">
    <property type="protein sequence ID" value="KUL39090.1"/>
    <property type="molecule type" value="Genomic_DNA"/>
</dbReference>
<dbReference type="InterPro" id="IPR051081">
    <property type="entry name" value="HTH_MetalResp_TranReg"/>
</dbReference>
<dbReference type="InterPro" id="IPR023187">
    <property type="entry name" value="Tscrpt_reg_MarR-type_CS"/>
</dbReference>
<dbReference type="RefSeq" id="WP_067687900.1">
    <property type="nucleotide sequence ID" value="NZ_LLZH01000059.1"/>
</dbReference>
<dbReference type="InterPro" id="IPR011991">
    <property type="entry name" value="ArsR-like_HTH"/>
</dbReference>
<dbReference type="GO" id="GO:0003677">
    <property type="term" value="F:DNA binding"/>
    <property type="evidence" value="ECO:0007669"/>
    <property type="project" value="UniProtKB-KW"/>
</dbReference>
<protein>
    <submittedName>
        <fullName evidence="5">ArsR family transcriptional regulator</fullName>
    </submittedName>
</protein>
<dbReference type="InterPro" id="IPR036390">
    <property type="entry name" value="WH_DNA-bd_sf"/>
</dbReference>
<keyword evidence="1" id="KW-0805">Transcription regulation</keyword>
<dbReference type="Proteomes" id="UP000053244">
    <property type="component" value="Unassembled WGS sequence"/>
</dbReference>
<organism evidence="5 6">
    <name type="scientific">Actinoplanes awajinensis subsp. mycoplanecinus</name>
    <dbReference type="NCBI Taxonomy" id="135947"/>
    <lineage>
        <taxon>Bacteria</taxon>
        <taxon>Bacillati</taxon>
        <taxon>Actinomycetota</taxon>
        <taxon>Actinomycetes</taxon>
        <taxon>Micromonosporales</taxon>
        <taxon>Micromonosporaceae</taxon>
        <taxon>Actinoplanes</taxon>
    </lineage>
</organism>
<keyword evidence="6" id="KW-1185">Reference proteome</keyword>
<feature type="domain" description="HTH arsR-type" evidence="4">
    <location>
        <begin position="17"/>
        <end position="111"/>
    </location>
</feature>
<dbReference type="InterPro" id="IPR036388">
    <property type="entry name" value="WH-like_DNA-bd_sf"/>
</dbReference>
<dbReference type="OrthoDB" id="7945987at2"/>
<dbReference type="Gene3D" id="1.10.10.10">
    <property type="entry name" value="Winged helix-like DNA-binding domain superfamily/Winged helix DNA-binding domain"/>
    <property type="match status" value="1"/>
</dbReference>
<dbReference type="PROSITE" id="PS01117">
    <property type="entry name" value="HTH_MARR_1"/>
    <property type="match status" value="1"/>
</dbReference>
<dbReference type="SMART" id="SM00418">
    <property type="entry name" value="HTH_ARSR"/>
    <property type="match status" value="1"/>
</dbReference>
<dbReference type="AlphaFoldDB" id="A0A0X3V2Y0"/>
<dbReference type="GO" id="GO:0003700">
    <property type="term" value="F:DNA-binding transcription factor activity"/>
    <property type="evidence" value="ECO:0007669"/>
    <property type="project" value="InterPro"/>
</dbReference>
<gene>
    <name evidence="5" type="ORF">ADL15_10590</name>
</gene>